<feature type="region of interest" description="Disordered" evidence="6">
    <location>
        <begin position="524"/>
        <end position="571"/>
    </location>
</feature>
<proteinExistence type="predicted"/>
<dbReference type="SUPFAM" id="SSF55486">
    <property type="entry name" value="Metalloproteases ('zincins'), catalytic domain"/>
    <property type="match status" value="1"/>
</dbReference>
<accession>T0QMP5</accession>
<dbReference type="Gene3D" id="3.40.390.10">
    <property type="entry name" value="Collagenase (Catalytic Domain)"/>
    <property type="match status" value="1"/>
</dbReference>
<organism evidence="9 10">
    <name type="scientific">Saprolegnia diclina (strain VS20)</name>
    <dbReference type="NCBI Taxonomy" id="1156394"/>
    <lineage>
        <taxon>Eukaryota</taxon>
        <taxon>Sar</taxon>
        <taxon>Stramenopiles</taxon>
        <taxon>Oomycota</taxon>
        <taxon>Saprolegniomycetes</taxon>
        <taxon>Saprolegniales</taxon>
        <taxon>Saprolegniaceae</taxon>
        <taxon>Saprolegnia</taxon>
    </lineage>
</organism>
<dbReference type="GO" id="GO:0008237">
    <property type="term" value="F:metallopeptidase activity"/>
    <property type="evidence" value="ECO:0007669"/>
    <property type="project" value="InterPro"/>
</dbReference>
<reference evidence="9 10" key="1">
    <citation type="submission" date="2012-04" db="EMBL/GenBank/DDBJ databases">
        <title>The Genome Sequence of Saprolegnia declina VS20.</title>
        <authorList>
            <consortium name="The Broad Institute Genome Sequencing Platform"/>
            <person name="Russ C."/>
            <person name="Nusbaum C."/>
            <person name="Tyler B."/>
            <person name="van West P."/>
            <person name="Dieguez-Uribeondo J."/>
            <person name="de Bruijn I."/>
            <person name="Tripathy S."/>
            <person name="Jiang R."/>
            <person name="Young S.K."/>
            <person name="Zeng Q."/>
            <person name="Gargeya S."/>
            <person name="Fitzgerald M."/>
            <person name="Haas B."/>
            <person name="Abouelleil A."/>
            <person name="Alvarado L."/>
            <person name="Arachchi H.M."/>
            <person name="Berlin A."/>
            <person name="Chapman S.B."/>
            <person name="Goldberg J."/>
            <person name="Griggs A."/>
            <person name="Gujja S."/>
            <person name="Hansen M."/>
            <person name="Howarth C."/>
            <person name="Imamovic A."/>
            <person name="Larimer J."/>
            <person name="McCowen C."/>
            <person name="Montmayeur A."/>
            <person name="Murphy C."/>
            <person name="Neiman D."/>
            <person name="Pearson M."/>
            <person name="Priest M."/>
            <person name="Roberts A."/>
            <person name="Saif S."/>
            <person name="Shea T."/>
            <person name="Sisk P."/>
            <person name="Sykes S."/>
            <person name="Wortman J."/>
            <person name="Nusbaum C."/>
            <person name="Birren B."/>
        </authorList>
    </citation>
    <scope>NUCLEOTIDE SEQUENCE [LARGE SCALE GENOMIC DNA]</scope>
    <source>
        <strain evidence="9 10">VS20</strain>
    </source>
</reference>
<dbReference type="OrthoDB" id="76609at2759"/>
<dbReference type="GeneID" id="19944298"/>
<keyword evidence="10" id="KW-1185">Reference proteome</keyword>
<evidence type="ECO:0000313" key="10">
    <source>
        <dbReference type="Proteomes" id="UP000030762"/>
    </source>
</evidence>
<evidence type="ECO:0000256" key="4">
    <source>
        <dbReference type="ARBA" id="ARBA00022737"/>
    </source>
</evidence>
<dbReference type="VEuPathDB" id="FungiDB:SDRG_03571"/>
<evidence type="ECO:0000256" key="7">
    <source>
        <dbReference type="SAM" id="Phobius"/>
    </source>
</evidence>
<keyword evidence="7" id="KW-0812">Transmembrane</keyword>
<keyword evidence="2" id="KW-0964">Secreted</keyword>
<dbReference type="InterPro" id="IPR036383">
    <property type="entry name" value="TSP1_rpt_sf"/>
</dbReference>
<evidence type="ECO:0000256" key="5">
    <source>
        <dbReference type="ARBA" id="ARBA00023180"/>
    </source>
</evidence>
<dbReference type="GO" id="GO:0005576">
    <property type="term" value="C:extracellular region"/>
    <property type="evidence" value="ECO:0007669"/>
    <property type="project" value="UniProtKB-SubCell"/>
</dbReference>
<feature type="signal peptide" evidence="8">
    <location>
        <begin position="1"/>
        <end position="19"/>
    </location>
</feature>
<evidence type="ECO:0000256" key="3">
    <source>
        <dbReference type="ARBA" id="ARBA00022729"/>
    </source>
</evidence>
<evidence type="ECO:0000256" key="1">
    <source>
        <dbReference type="ARBA" id="ARBA00004613"/>
    </source>
</evidence>
<keyword evidence="7" id="KW-0472">Membrane</keyword>
<dbReference type="InterPro" id="IPR024079">
    <property type="entry name" value="MetalloPept_cat_dom_sf"/>
</dbReference>
<dbReference type="PROSITE" id="PS50092">
    <property type="entry name" value="TSP1"/>
    <property type="match status" value="1"/>
</dbReference>
<feature type="chain" id="PRO_5004583441" description="Peptidase M12B domain-containing protein" evidence="8">
    <location>
        <begin position="20"/>
        <end position="953"/>
    </location>
</feature>
<dbReference type="Pfam" id="PF19030">
    <property type="entry name" value="TSP1_ADAMTS"/>
    <property type="match status" value="1"/>
</dbReference>
<keyword evidence="5" id="KW-0325">Glycoprotein</keyword>
<keyword evidence="7" id="KW-1133">Transmembrane helix</keyword>
<protein>
    <recommendedName>
        <fullName evidence="11">Peptidase M12B domain-containing protein</fullName>
    </recommendedName>
</protein>
<sequence>MVALLRWLVLWPLATVAHQTHFASLDDVLGDSSTRDLDEVKVLSISPPLSSRFASAPEQLNVTFRTHGVDVVALVQRHRALFDPEALIYAHTGPEYATLPMGSPHDIAYAGSVLNGGYARLTLQDGHRFHATLKMDDRLLVVDLVEQHAGARASNSGMVAYYVPLADVHVEGQDHRRLAWGRMQNCGWAAQQLLVGVASDAGFTAQHGGAAATQSYLIAVYNSVNGLYDEQIGVHLAIGTFLIETQVGGPEWNVAPGGCGANAVMSTHLDTMKTWVATGAPPLCGSQPCGLWHLHTNCNADPQYTGTVAGIAWIGTLCTGSVGYNTGVSIDGAAGTWILVGHEVGHNFNAQHTFAEGGIMSYDWSTPMRFIDNNQVCSYVASVQAKCLSPFPSTPVTTPTPTTATPTPTLTTVTPNPTTVTPSPTAATTTVTPTPTPVTTVPSPTTDSTPTPSVVPQDPCACATTNLCTQLNRPGCQKHKDQFYYCYVVGYAACASALPSDACTNAQGKPLYYITSKASCPAVNASTPQPSSSTSEPSKTATPIPTIETPVPTTETPAPTTPPATTNGASYVPTTIVATTTGPTPTNTTPTPTSRDDACACSTTSRCPTIPNGGCKNFNGQGWCYVKDPSRCLGAQVLSSMDCPGELYKPCSLSNATTPSPTTPRPRPSNPCGCSATPKCPSINTSGGCFRNASSGASFCFVNDPAACRAPGTITLSTKACPGQKLRLCTSASARTEWVSSEWSQCSTTCGGGEKRRVVRCMDRRHTTTLSYSECAGVIKPVTHIGCNTHACGGANATTTACAGPPNSTCVLRKNKRFCDCACVAGFLYDRSRRDCVAAPTESRNVSVWSVSSFEVRSHDIAPLPPTSCNGQEAANSTVTAAWRAMVNEDNTNSGAASDPSPAAVVMIALVVAALAVVVAVVVHRRHRTSDRSGDGMVQTPVYIVDATPVSIM</sequence>
<dbReference type="FunFam" id="2.20.100.10:FF:000005">
    <property type="entry name" value="ADAM metallopeptidase with thrombospondin type 1 motif 9"/>
    <property type="match status" value="1"/>
</dbReference>
<dbReference type="Pfam" id="PF13688">
    <property type="entry name" value="Reprolysin_5"/>
    <property type="match status" value="1"/>
</dbReference>
<comment type="subcellular location">
    <subcellularLocation>
        <location evidence="1">Secreted</location>
    </subcellularLocation>
</comment>
<feature type="compositionally biased region" description="Low complexity" evidence="6">
    <location>
        <begin position="526"/>
        <end position="566"/>
    </location>
</feature>
<feature type="region of interest" description="Disordered" evidence="6">
    <location>
        <begin position="576"/>
        <end position="595"/>
    </location>
</feature>
<dbReference type="RefSeq" id="XP_008607430.1">
    <property type="nucleotide sequence ID" value="XM_008609208.1"/>
</dbReference>
<evidence type="ECO:0000256" key="6">
    <source>
        <dbReference type="SAM" id="MobiDB-lite"/>
    </source>
</evidence>
<dbReference type="InterPro" id="IPR000884">
    <property type="entry name" value="TSP1_rpt"/>
</dbReference>
<feature type="compositionally biased region" description="Low complexity" evidence="6">
    <location>
        <begin position="576"/>
        <end position="593"/>
    </location>
</feature>
<name>T0QMP5_SAPDV</name>
<gene>
    <name evidence="9" type="ORF">SDRG_03571</name>
</gene>
<feature type="transmembrane region" description="Helical" evidence="7">
    <location>
        <begin position="903"/>
        <end position="923"/>
    </location>
</feature>
<keyword evidence="3 8" id="KW-0732">Signal</keyword>
<dbReference type="InParanoid" id="T0QMP5"/>
<dbReference type="STRING" id="1156394.T0QMP5"/>
<evidence type="ECO:0000313" key="9">
    <source>
        <dbReference type="EMBL" id="EQC39369.1"/>
    </source>
</evidence>
<feature type="region of interest" description="Disordered" evidence="6">
    <location>
        <begin position="394"/>
        <end position="455"/>
    </location>
</feature>
<keyword evidence="4" id="KW-0677">Repeat</keyword>
<dbReference type="Proteomes" id="UP000030762">
    <property type="component" value="Unassembled WGS sequence"/>
</dbReference>
<dbReference type="SUPFAM" id="SSF82895">
    <property type="entry name" value="TSP-1 type 1 repeat"/>
    <property type="match status" value="1"/>
</dbReference>
<evidence type="ECO:0000256" key="8">
    <source>
        <dbReference type="SAM" id="SignalP"/>
    </source>
</evidence>
<evidence type="ECO:0000256" key="2">
    <source>
        <dbReference type="ARBA" id="ARBA00022525"/>
    </source>
</evidence>
<dbReference type="AlphaFoldDB" id="T0QMP5"/>
<dbReference type="PRINTS" id="PR01217">
    <property type="entry name" value="PRICHEXTENSN"/>
</dbReference>
<dbReference type="EMBL" id="JH767139">
    <property type="protein sequence ID" value="EQC39369.1"/>
    <property type="molecule type" value="Genomic_DNA"/>
</dbReference>
<dbReference type="Gene3D" id="2.20.100.10">
    <property type="entry name" value="Thrombospondin type-1 (TSP1) repeat"/>
    <property type="match status" value="1"/>
</dbReference>
<dbReference type="OMA" id="HDIAYAG"/>
<evidence type="ECO:0008006" key="11">
    <source>
        <dbReference type="Google" id="ProtNLM"/>
    </source>
</evidence>